<feature type="region of interest" description="Disordered" evidence="2">
    <location>
        <begin position="84"/>
        <end position="120"/>
    </location>
</feature>
<organism evidence="3 4">
    <name type="scientific">Octopus sinensis</name>
    <name type="common">East Asian common octopus</name>
    <dbReference type="NCBI Taxonomy" id="2607531"/>
    <lineage>
        <taxon>Eukaryota</taxon>
        <taxon>Metazoa</taxon>
        <taxon>Spiralia</taxon>
        <taxon>Lophotrochozoa</taxon>
        <taxon>Mollusca</taxon>
        <taxon>Cephalopoda</taxon>
        <taxon>Coleoidea</taxon>
        <taxon>Octopodiformes</taxon>
        <taxon>Octopoda</taxon>
        <taxon>Incirrata</taxon>
        <taxon>Octopodidae</taxon>
        <taxon>Octopus</taxon>
    </lineage>
</organism>
<feature type="region of interest" description="Disordered" evidence="2">
    <location>
        <begin position="125"/>
        <end position="144"/>
    </location>
</feature>
<feature type="compositionally biased region" description="Basic and acidic residues" evidence="2">
    <location>
        <begin position="191"/>
        <end position="205"/>
    </location>
</feature>
<accession>A0A6P7THA5</accession>
<feature type="region of interest" description="Disordered" evidence="2">
    <location>
        <begin position="411"/>
        <end position="535"/>
    </location>
</feature>
<feature type="compositionally biased region" description="Polar residues" evidence="2">
    <location>
        <begin position="474"/>
        <end position="496"/>
    </location>
</feature>
<feature type="compositionally biased region" description="Basic residues" evidence="2">
    <location>
        <begin position="90"/>
        <end position="100"/>
    </location>
</feature>
<feature type="region of interest" description="Disordered" evidence="2">
    <location>
        <begin position="174"/>
        <end position="256"/>
    </location>
</feature>
<feature type="compositionally biased region" description="Polar residues" evidence="2">
    <location>
        <begin position="178"/>
        <end position="190"/>
    </location>
</feature>
<feature type="coiled-coil region" evidence="1">
    <location>
        <begin position="334"/>
        <end position="361"/>
    </location>
</feature>
<evidence type="ECO:0000256" key="2">
    <source>
        <dbReference type="SAM" id="MobiDB-lite"/>
    </source>
</evidence>
<dbReference type="Proteomes" id="UP000515154">
    <property type="component" value="Linkage group LG21"/>
</dbReference>
<dbReference type="PANTHER" id="PTHR15623">
    <property type="entry name" value="SPERMATOGENESIS-ASSOCIATED SERINE-RICH PROTEIN 2-RELATED"/>
    <property type="match status" value="1"/>
</dbReference>
<protein>
    <submittedName>
        <fullName evidence="4">Spermatogenesis-associated serine-rich protein 2 isoform X1</fullName>
    </submittedName>
</protein>
<feature type="region of interest" description="Disordered" evidence="2">
    <location>
        <begin position="552"/>
        <end position="577"/>
    </location>
</feature>
<dbReference type="RefSeq" id="XP_029649187.1">
    <property type="nucleotide sequence ID" value="XM_029793327.2"/>
</dbReference>
<feature type="compositionally biased region" description="Low complexity" evidence="2">
    <location>
        <begin position="411"/>
        <end position="427"/>
    </location>
</feature>
<dbReference type="PANTHER" id="PTHR15623:SF11">
    <property type="entry name" value="SPERMATOGENESIS-ASSOCIATED SERINE-RICH PROTEIN 2"/>
    <property type="match status" value="1"/>
</dbReference>
<feature type="compositionally biased region" description="Basic and acidic residues" evidence="2">
    <location>
        <begin position="567"/>
        <end position="577"/>
    </location>
</feature>
<name>A0A6P7THA5_9MOLL</name>
<proteinExistence type="predicted"/>
<dbReference type="Pfam" id="PF07139">
    <property type="entry name" value="SPATS2-like"/>
    <property type="match status" value="1"/>
</dbReference>
<keyword evidence="1" id="KW-0175">Coiled coil</keyword>
<dbReference type="AlphaFoldDB" id="A0A6P7THA5"/>
<feature type="compositionally biased region" description="Low complexity" evidence="2">
    <location>
        <begin position="500"/>
        <end position="513"/>
    </location>
</feature>
<evidence type="ECO:0000313" key="3">
    <source>
        <dbReference type="Proteomes" id="UP000515154"/>
    </source>
</evidence>
<feature type="compositionally biased region" description="Polar residues" evidence="2">
    <location>
        <begin position="215"/>
        <end position="235"/>
    </location>
</feature>
<reference evidence="4" key="1">
    <citation type="submission" date="2025-08" db="UniProtKB">
        <authorList>
            <consortium name="RefSeq"/>
        </authorList>
    </citation>
    <scope>IDENTIFICATION</scope>
</reference>
<dbReference type="InterPro" id="IPR009816">
    <property type="entry name" value="SPATS2-like"/>
</dbReference>
<feature type="compositionally biased region" description="Low complexity" evidence="2">
    <location>
        <begin position="449"/>
        <end position="460"/>
    </location>
</feature>
<sequence>MARKNSQKTDTTGAIVFDSRTKSVMTQVGQDNVKQKVQAVKEIVPGKNANEIILVLQYYDNCVERTIQAYMEDGAKEALKEWHLPDNKVLKQKKKNKKKSNQNPPSADQQHKPNSQGPVSISKVANDVVNGDMPKRNKSTVRIGKNASRTGVVISSSSSSSSLCRGELHTAAGKEVELTTTSQRDLNGDSSKSDLHTNNESEIHKQRSRPKSGQAVANSQTHQGSKKASVTTTADSLPKTGHSGSTKSDNRVDLGPNVVSKVKKPYAGLEKSIKDLNRQTVSLDRLQLVLNEEVKKAYKRISTVFEEMYSCLKERESQMIQELDKVNLDAEDIIKQRKQKAADLKVQIDRAQQMKDSEVAELRSQIKEFVSFRRIDEDIGRSTRFHYDSDHLKNEINKFGEITPVNKCAYSVNRPNQSESSSSNGSSLQPPPIPSAVINTSHNLPEEMNGNNSSNSNSTSQDATTEEPVAVSSCPVSSNTNNEQYQHSRTFSSNYKSSDYRNNYSSGRSSRNYHQVSNRGHRRGDGGYRGNSDSYYPHEQRVQYLGRGVHFGARRSRPGGVSRLKTNSRDQDNSVYR</sequence>
<evidence type="ECO:0000313" key="4">
    <source>
        <dbReference type="RefSeq" id="XP_029649187.1"/>
    </source>
</evidence>
<evidence type="ECO:0000256" key="1">
    <source>
        <dbReference type="SAM" id="Coils"/>
    </source>
</evidence>
<dbReference type="KEGG" id="osn:115222930"/>
<dbReference type="GO" id="GO:0005737">
    <property type="term" value="C:cytoplasm"/>
    <property type="evidence" value="ECO:0007669"/>
    <property type="project" value="TreeGrafter"/>
</dbReference>
<keyword evidence="3" id="KW-1185">Reference proteome</keyword>
<gene>
    <name evidence="4" type="primary">LOC115222930</name>
</gene>